<protein>
    <submittedName>
        <fullName evidence="1">Uncharacterized protein</fullName>
    </submittedName>
</protein>
<accession>A0A0E9UQV4</accession>
<organism evidence="1">
    <name type="scientific">Anguilla anguilla</name>
    <name type="common">European freshwater eel</name>
    <name type="synonym">Muraena anguilla</name>
    <dbReference type="NCBI Taxonomy" id="7936"/>
    <lineage>
        <taxon>Eukaryota</taxon>
        <taxon>Metazoa</taxon>
        <taxon>Chordata</taxon>
        <taxon>Craniata</taxon>
        <taxon>Vertebrata</taxon>
        <taxon>Euteleostomi</taxon>
        <taxon>Actinopterygii</taxon>
        <taxon>Neopterygii</taxon>
        <taxon>Teleostei</taxon>
        <taxon>Anguilliformes</taxon>
        <taxon>Anguillidae</taxon>
        <taxon>Anguilla</taxon>
    </lineage>
</organism>
<dbReference type="AlphaFoldDB" id="A0A0E9UQV4"/>
<reference evidence="1" key="1">
    <citation type="submission" date="2014-11" db="EMBL/GenBank/DDBJ databases">
        <authorList>
            <person name="Amaro Gonzalez C."/>
        </authorList>
    </citation>
    <scope>NUCLEOTIDE SEQUENCE</scope>
</reference>
<evidence type="ECO:0000313" key="1">
    <source>
        <dbReference type="EMBL" id="JAH67318.1"/>
    </source>
</evidence>
<proteinExistence type="predicted"/>
<dbReference type="EMBL" id="GBXM01041259">
    <property type="protein sequence ID" value="JAH67318.1"/>
    <property type="molecule type" value="Transcribed_RNA"/>
</dbReference>
<reference evidence="1" key="2">
    <citation type="journal article" date="2015" name="Fish Shellfish Immunol.">
        <title>Early steps in the European eel (Anguilla anguilla)-Vibrio vulnificus interaction in the gills: Role of the RtxA13 toxin.</title>
        <authorList>
            <person name="Callol A."/>
            <person name="Pajuelo D."/>
            <person name="Ebbesson L."/>
            <person name="Teles M."/>
            <person name="MacKenzie S."/>
            <person name="Amaro C."/>
        </authorList>
    </citation>
    <scope>NUCLEOTIDE SEQUENCE</scope>
</reference>
<sequence length="18" mass="1952">MNISQGAAGEELFTIQDK</sequence>
<name>A0A0E9UQV4_ANGAN</name>